<dbReference type="RefSeq" id="XP_024878965.1">
    <property type="nucleotide sequence ID" value="XM_025023197.1"/>
</dbReference>
<reference evidence="4 5" key="1">
    <citation type="submission" date="2025-04" db="UniProtKB">
        <authorList>
            <consortium name="RefSeq"/>
        </authorList>
    </citation>
    <scope>IDENTIFICATION</scope>
    <source>
        <tissue evidence="4 5">Whole body</tissue>
    </source>
</reference>
<dbReference type="PANTHER" id="PTHR34153">
    <property type="entry name" value="SI:CH211-262H13.3-RELATED-RELATED"/>
    <property type="match status" value="1"/>
</dbReference>
<dbReference type="RefSeq" id="XP_024878964.1">
    <property type="nucleotide sequence ID" value="XM_025023196.1"/>
</dbReference>
<evidence type="ECO:0000313" key="8">
    <source>
        <dbReference type="RefSeq" id="XP_024874439.1"/>
    </source>
</evidence>
<evidence type="ECO:0000313" key="6">
    <source>
        <dbReference type="RefSeq" id="XP_024874437.1"/>
    </source>
</evidence>
<name>A0A6J1Q9N5_9HYME</name>
<protein>
    <submittedName>
        <fullName evidence="4 5">Uncharacterized protein LOC112456258</fullName>
    </submittedName>
    <submittedName>
        <fullName evidence="9 10">Uncharacterized protein LOC112459190</fullName>
    </submittedName>
</protein>
<evidence type="ECO:0000259" key="2">
    <source>
        <dbReference type="Pfam" id="PF16064"/>
    </source>
</evidence>
<keyword evidence="3" id="KW-1185">Reference proteome</keyword>
<sequence>MKILMTCDKAINKASEAQKIRNRRKPAWLRNKTLASEEEVEEEVEEEEEKEEEEEEEEEEVTEEICKRDGTVNSFVLPPSNYQSTNSNKCELSPVNAKSTTVNFPLQTVEEFEEFERNLVESLKVQKFYINEIKMIGGSDAGKFTRATLRFLMSNQLAIKYSWSGQRNTLKFQTTRISQLIVETISKMKNVPKNDIGIFVKKWLQHASDRIKKKT</sequence>
<dbReference type="RefSeq" id="XP_024878969.1">
    <property type="nucleotide sequence ID" value="XM_025023201.1"/>
</dbReference>
<organism evidence="3 9">
    <name type="scientific">Temnothorax curvispinosus</name>
    <dbReference type="NCBI Taxonomy" id="300111"/>
    <lineage>
        <taxon>Eukaryota</taxon>
        <taxon>Metazoa</taxon>
        <taxon>Ecdysozoa</taxon>
        <taxon>Arthropoda</taxon>
        <taxon>Hexapoda</taxon>
        <taxon>Insecta</taxon>
        <taxon>Pterygota</taxon>
        <taxon>Neoptera</taxon>
        <taxon>Endopterygota</taxon>
        <taxon>Hymenoptera</taxon>
        <taxon>Apocrita</taxon>
        <taxon>Aculeata</taxon>
        <taxon>Formicoidea</taxon>
        <taxon>Formicidae</taxon>
        <taxon>Myrmicinae</taxon>
        <taxon>Temnothorax</taxon>
    </lineage>
</organism>
<evidence type="ECO:0000256" key="1">
    <source>
        <dbReference type="SAM" id="MobiDB-lite"/>
    </source>
</evidence>
<dbReference type="RefSeq" id="XP_024878968.1">
    <property type="nucleotide sequence ID" value="XM_025023200.1"/>
</dbReference>
<dbReference type="RefSeq" id="XP_024874438.1">
    <property type="nucleotide sequence ID" value="XM_025018670.1"/>
</dbReference>
<dbReference type="AlphaFoldDB" id="A0A6J1Q9N5"/>
<dbReference type="Pfam" id="PF16064">
    <property type="entry name" value="DUF4806"/>
    <property type="match status" value="1"/>
</dbReference>
<dbReference type="RefSeq" id="XP_024874435.1">
    <property type="nucleotide sequence ID" value="XM_025018667.1"/>
</dbReference>
<dbReference type="GeneID" id="112459190"/>
<evidence type="ECO:0000313" key="10">
    <source>
        <dbReference type="RefSeq" id="XP_024878965.1"/>
    </source>
</evidence>
<accession>A0A6J1Q9N5</accession>
<evidence type="ECO:0000313" key="3">
    <source>
        <dbReference type="Proteomes" id="UP000504618"/>
    </source>
</evidence>
<gene>
    <name evidence="9 10 11 12 13" type="primary">LOC112459190</name>
    <name evidence="4 5 6 7 8" type="synonym">LOC112456258</name>
</gene>
<feature type="region of interest" description="Disordered" evidence="1">
    <location>
        <begin position="31"/>
        <end position="65"/>
    </location>
</feature>
<dbReference type="RefSeq" id="XP_024874437.1">
    <property type="nucleotide sequence ID" value="XM_025018669.1"/>
</dbReference>
<evidence type="ECO:0000313" key="11">
    <source>
        <dbReference type="RefSeq" id="XP_024878967.1"/>
    </source>
</evidence>
<feature type="compositionally biased region" description="Acidic residues" evidence="1">
    <location>
        <begin position="36"/>
        <end position="63"/>
    </location>
</feature>
<evidence type="ECO:0000313" key="13">
    <source>
        <dbReference type="RefSeq" id="XP_024878969.1"/>
    </source>
</evidence>
<dbReference type="InterPro" id="IPR032071">
    <property type="entry name" value="DUF4806"/>
</dbReference>
<evidence type="ECO:0000313" key="12">
    <source>
        <dbReference type="RefSeq" id="XP_024878968.1"/>
    </source>
</evidence>
<proteinExistence type="predicted"/>
<dbReference type="RefSeq" id="XP_024874439.1">
    <property type="nucleotide sequence ID" value="XM_025018671.1"/>
</dbReference>
<evidence type="ECO:0000313" key="9">
    <source>
        <dbReference type="RefSeq" id="XP_024878964.1"/>
    </source>
</evidence>
<dbReference type="RefSeq" id="XP_024878967.1">
    <property type="nucleotide sequence ID" value="XM_025023199.1"/>
</dbReference>
<dbReference type="RefSeq" id="XP_024874436.1">
    <property type="nucleotide sequence ID" value="XM_025018668.1"/>
</dbReference>
<dbReference type="Proteomes" id="UP000504618">
    <property type="component" value="Unplaced"/>
</dbReference>
<dbReference type="PANTHER" id="PTHR34153:SF2">
    <property type="entry name" value="SI:CH211-262H13.3-RELATED"/>
    <property type="match status" value="1"/>
</dbReference>
<feature type="domain" description="DUF4806" evidence="2">
    <location>
        <begin position="101"/>
        <end position="170"/>
    </location>
</feature>
<dbReference type="OrthoDB" id="7550690at2759"/>
<evidence type="ECO:0000313" key="5">
    <source>
        <dbReference type="RefSeq" id="XP_024874436.1"/>
    </source>
</evidence>
<evidence type="ECO:0000313" key="7">
    <source>
        <dbReference type="RefSeq" id="XP_024874438.1"/>
    </source>
</evidence>
<evidence type="ECO:0000313" key="4">
    <source>
        <dbReference type="RefSeq" id="XP_024874435.1"/>
    </source>
</evidence>